<reference evidence="5" key="1">
    <citation type="journal article" date="2019" name="Int. J. Syst. Evol. Microbiol.">
        <title>The Global Catalogue of Microorganisms (GCM) 10K type strain sequencing project: providing services to taxonomists for standard genome sequencing and annotation.</title>
        <authorList>
            <consortium name="The Broad Institute Genomics Platform"/>
            <consortium name="The Broad Institute Genome Sequencing Center for Infectious Disease"/>
            <person name="Wu L."/>
            <person name="Ma J."/>
        </authorList>
    </citation>
    <scope>NUCLEOTIDE SEQUENCE [LARGE SCALE GENOMIC DNA]</scope>
    <source>
        <strain evidence="5">KCTC 52165</strain>
    </source>
</reference>
<evidence type="ECO:0000256" key="3">
    <source>
        <dbReference type="SAM" id="SignalP"/>
    </source>
</evidence>
<keyword evidence="5" id="KW-1185">Reference proteome</keyword>
<dbReference type="EMBL" id="JBHRTK010000002">
    <property type="protein sequence ID" value="MFC3205065.1"/>
    <property type="molecule type" value="Genomic_DNA"/>
</dbReference>
<proteinExistence type="predicted"/>
<evidence type="ECO:0000256" key="1">
    <source>
        <dbReference type="SAM" id="Coils"/>
    </source>
</evidence>
<gene>
    <name evidence="4" type="ORF">ACFOHJ_02480</name>
</gene>
<dbReference type="RefSeq" id="WP_378218187.1">
    <property type="nucleotide sequence ID" value="NZ_JBHRTK010000002.1"/>
</dbReference>
<feature type="region of interest" description="Disordered" evidence="2">
    <location>
        <begin position="306"/>
        <end position="342"/>
    </location>
</feature>
<name>A0ABV7K3V0_9HYPH</name>
<keyword evidence="1" id="KW-0175">Coiled coil</keyword>
<evidence type="ECO:0000313" key="4">
    <source>
        <dbReference type="EMBL" id="MFC3205065.1"/>
    </source>
</evidence>
<sequence>MTSGAGRLAVRAVLLGAVALSSTSAADAASRLCRQLQAELAGLSSAGPASPARLGKYDSAIARQGREIAKARSRAQRAGCGFSIFGGDIATCAALNSTIERMNANLDSLRNKRSRLAKSVTRGERARLFAALEKHGCTDAKPARKPTTAEKIAPAAPENREILDGAPLSDNAGSEIIENNYLAPLIDLSLNKGPQPQGEFRTLCVRTCDGYFYPMSNAATLRDFERDQKNCEVSCPGTQMRVFYMRGIGDDPAEMTSAASGKPYRELPTAFLYKKPTPAGAPACGCNAPSGYQVIGNGAAASASRESPSIMSFGSPPATRPAQSRPTGGEAAGTLPAPAQPLPADRKVRVVAPAFLPAPEAATDLRAPAPTPGR</sequence>
<dbReference type="InterPro" id="IPR021293">
    <property type="entry name" value="DUF2865"/>
</dbReference>
<feature type="coiled-coil region" evidence="1">
    <location>
        <begin position="92"/>
        <end position="119"/>
    </location>
</feature>
<accession>A0ABV7K3V0</accession>
<protein>
    <submittedName>
        <fullName evidence="4">DUF2865 domain-containing protein</fullName>
    </submittedName>
</protein>
<evidence type="ECO:0000256" key="2">
    <source>
        <dbReference type="SAM" id="MobiDB-lite"/>
    </source>
</evidence>
<dbReference type="Pfam" id="PF11064">
    <property type="entry name" value="DUF2865"/>
    <property type="match status" value="1"/>
</dbReference>
<dbReference type="Proteomes" id="UP001595583">
    <property type="component" value="Unassembled WGS sequence"/>
</dbReference>
<feature type="chain" id="PRO_5046279882" evidence="3">
    <location>
        <begin position="29"/>
        <end position="374"/>
    </location>
</feature>
<feature type="signal peptide" evidence="3">
    <location>
        <begin position="1"/>
        <end position="28"/>
    </location>
</feature>
<keyword evidence="3" id="KW-0732">Signal</keyword>
<comment type="caution">
    <text evidence="4">The sequence shown here is derived from an EMBL/GenBank/DDBJ whole genome shotgun (WGS) entry which is preliminary data.</text>
</comment>
<evidence type="ECO:0000313" key="5">
    <source>
        <dbReference type="Proteomes" id="UP001595583"/>
    </source>
</evidence>
<organism evidence="4 5">
    <name type="scientific">Aquamicrobium soli</name>
    <dbReference type="NCBI Taxonomy" id="1811518"/>
    <lineage>
        <taxon>Bacteria</taxon>
        <taxon>Pseudomonadati</taxon>
        <taxon>Pseudomonadota</taxon>
        <taxon>Alphaproteobacteria</taxon>
        <taxon>Hyphomicrobiales</taxon>
        <taxon>Phyllobacteriaceae</taxon>
        <taxon>Aquamicrobium</taxon>
    </lineage>
</organism>